<dbReference type="AlphaFoldDB" id="A0A6P1T7R9"/>
<keyword evidence="4" id="KW-1185">Reference proteome</keyword>
<protein>
    <recommendedName>
        <fullName evidence="6">WYL domain-containing protein</fullName>
    </recommendedName>
</protein>
<evidence type="ECO:0008006" key="6">
    <source>
        <dbReference type="Google" id="ProtNLM"/>
    </source>
</evidence>
<evidence type="ECO:0000313" key="3">
    <source>
        <dbReference type="EMBL" id="QHQ37765.1"/>
    </source>
</evidence>
<feature type="compositionally biased region" description="Basic and acidic residues" evidence="1">
    <location>
        <begin position="88"/>
        <end position="110"/>
    </location>
</feature>
<dbReference type="Proteomes" id="UP000563601">
    <property type="component" value="Unassembled WGS sequence"/>
</dbReference>
<feature type="region of interest" description="Disordered" evidence="1">
    <location>
        <begin position="88"/>
        <end position="111"/>
    </location>
</feature>
<reference evidence="2 5" key="2">
    <citation type="submission" date="2020-08" db="EMBL/GenBank/DDBJ databases">
        <title>Genomic Encyclopedia of Type Strains, Phase IV (KMG-IV): sequencing the most valuable type-strain genomes for metagenomic binning, comparative biology and taxonomic classification.</title>
        <authorList>
            <person name="Goeker M."/>
        </authorList>
    </citation>
    <scope>NUCLEOTIDE SEQUENCE [LARGE SCALE GENOMIC DNA]</scope>
    <source>
        <strain evidence="2 5">DSM 11525</strain>
    </source>
</reference>
<gene>
    <name evidence="3" type="ORF">GTQ55_01360</name>
    <name evidence="2" type="ORF">HNQ53_001702</name>
</gene>
<proteinExistence type="predicted"/>
<reference evidence="3 4" key="1">
    <citation type="submission" date="2020-01" db="EMBL/GenBank/DDBJ databases">
        <title>The possibility of degradation of plastic by Microbulbifer hydrolyticus IRE-31.</title>
        <authorList>
            <person name="Liu L."/>
        </authorList>
    </citation>
    <scope>NUCLEOTIDE SEQUENCE [LARGE SCALE GENOMIC DNA]</scope>
    <source>
        <strain evidence="3 4">IRE-31</strain>
    </source>
</reference>
<evidence type="ECO:0000313" key="4">
    <source>
        <dbReference type="Proteomes" id="UP000464675"/>
    </source>
</evidence>
<evidence type="ECO:0000313" key="2">
    <source>
        <dbReference type="EMBL" id="MBB5211484.1"/>
    </source>
</evidence>
<sequence length="417" mass="48078">MDKRAEFDEEAKYKLLWMLFRADSTKGLRLSKALEEIMSPASLSSVSSRRLLKDQAEAFLRQYNSEHGCVVCVNDWGEYDEEIEPISKEQKAEQKKNEVGSKKNKNEKGLHRPGKVRRYKLTEEPEILHPRSLRLHLLLVGKFNEFFLPKNERKALVSLIKSTTTNQKIDNLVKRLRYSARYPGIFPNTDTHRLRLHEQVALRAIEEGMGFPARYQDGLKTIYFPVRLVRREQVSYLACTTEEHAGIYEEMALHRFSIDIDIAGSVDDFTLYKSKKFIDYTNPAVKPRIPGNWGELERLELEVEGPVAIHLSEMRFHPEEEKKHLTEHKFLQHGAVPRVLLRIHKLWYNYEFKTWLLGLGAALKAVRAVPAFGHEQVDPLADLTQDIRNQYASLVQAKHLSCSGTLPASADGDNTWA</sequence>
<name>A0A6P1T7R9_9GAMM</name>
<dbReference type="RefSeq" id="WP_161857103.1">
    <property type="nucleotide sequence ID" value="NZ_CP047491.1"/>
</dbReference>
<dbReference type="Proteomes" id="UP000464675">
    <property type="component" value="Chromosome"/>
</dbReference>
<evidence type="ECO:0000256" key="1">
    <source>
        <dbReference type="SAM" id="MobiDB-lite"/>
    </source>
</evidence>
<dbReference type="EMBL" id="JACHHR010000002">
    <property type="protein sequence ID" value="MBB5211484.1"/>
    <property type="molecule type" value="Genomic_DNA"/>
</dbReference>
<dbReference type="EMBL" id="CP047491">
    <property type="protein sequence ID" value="QHQ37765.1"/>
    <property type="molecule type" value="Genomic_DNA"/>
</dbReference>
<evidence type="ECO:0000313" key="5">
    <source>
        <dbReference type="Proteomes" id="UP000563601"/>
    </source>
</evidence>
<accession>A0A6P1T7R9</accession>
<organism evidence="2 5">
    <name type="scientific">Microbulbifer hydrolyticus</name>
    <dbReference type="NCBI Taxonomy" id="48074"/>
    <lineage>
        <taxon>Bacteria</taxon>
        <taxon>Pseudomonadati</taxon>
        <taxon>Pseudomonadota</taxon>
        <taxon>Gammaproteobacteria</taxon>
        <taxon>Cellvibrionales</taxon>
        <taxon>Microbulbiferaceae</taxon>
        <taxon>Microbulbifer</taxon>
    </lineage>
</organism>